<gene>
    <name evidence="1" type="ORF">SD10_24095</name>
</gene>
<dbReference type="HOGENOM" id="CLU_104584_2_0_10"/>
<dbReference type="Pfam" id="PF20329">
    <property type="entry name" value="DUF6624"/>
    <property type="match status" value="1"/>
</dbReference>
<dbReference type="AlphaFoldDB" id="A0A0E3ZZ89"/>
<dbReference type="STRING" id="1379870.SD10_24095"/>
<dbReference type="RefSeq" id="WP_046577423.1">
    <property type="nucleotide sequence ID" value="NZ_CP010429.1"/>
</dbReference>
<name>A0A0E3ZZ89_9BACT</name>
<reference evidence="1 2" key="1">
    <citation type="journal article" date="2014" name="Curr. Microbiol.">
        <title>Spirosoma radiotolerans sp. nov., a gamma-radiation-resistant bacterium isolated from gamma ray-irradiated soil.</title>
        <authorList>
            <person name="Lee J.J."/>
            <person name="Srinivasan S."/>
            <person name="Lim S."/>
            <person name="Joe M."/>
            <person name="Im S."/>
            <person name="Bae S.I."/>
            <person name="Park K.R."/>
            <person name="Han J.H."/>
            <person name="Park S.H."/>
            <person name="Joo B.M."/>
            <person name="Park S.J."/>
            <person name="Kim M.K."/>
        </authorList>
    </citation>
    <scope>NUCLEOTIDE SEQUENCE [LARGE SCALE GENOMIC DNA]</scope>
    <source>
        <strain evidence="1 2">DG5A</strain>
    </source>
</reference>
<dbReference type="OrthoDB" id="2989458at2"/>
<organism evidence="1 2">
    <name type="scientific">Spirosoma radiotolerans</name>
    <dbReference type="NCBI Taxonomy" id="1379870"/>
    <lineage>
        <taxon>Bacteria</taxon>
        <taxon>Pseudomonadati</taxon>
        <taxon>Bacteroidota</taxon>
        <taxon>Cytophagia</taxon>
        <taxon>Cytophagales</taxon>
        <taxon>Cytophagaceae</taxon>
        <taxon>Spirosoma</taxon>
    </lineage>
</organism>
<sequence>MLYPDIAHELIERRAYDLRVRQQLITEGKLFGGYNPEMETVHLDNARRLREIMAQIGWPAQEQVGEDASQAAWLIVQHAISLPSLMKSALALMNEQKKTRTIDPVRLAFLSDRIAMYENRPQSYGTQFVHDDQGQLIPYSIADSIDHVNQRRRKLGLNTIEERLSELTAQLSVEQKKQPTAEERQLERAEYDAWRRKAGWIST</sequence>
<dbReference type="KEGG" id="srd:SD10_24095"/>
<dbReference type="PATRIC" id="fig|1379870.5.peg.5212"/>
<proteinExistence type="predicted"/>
<evidence type="ECO:0000313" key="1">
    <source>
        <dbReference type="EMBL" id="AKD57518.1"/>
    </source>
</evidence>
<dbReference type="InterPro" id="IPR046732">
    <property type="entry name" value="DUF6624"/>
</dbReference>
<accession>A0A0E3ZZ89</accession>
<keyword evidence="2" id="KW-1185">Reference proteome</keyword>
<evidence type="ECO:0000313" key="2">
    <source>
        <dbReference type="Proteomes" id="UP000033054"/>
    </source>
</evidence>
<protein>
    <submittedName>
        <fullName evidence="1">Uncharacterized protein</fullName>
    </submittedName>
</protein>
<dbReference type="Proteomes" id="UP000033054">
    <property type="component" value="Chromosome"/>
</dbReference>
<dbReference type="EMBL" id="CP010429">
    <property type="protein sequence ID" value="AKD57518.1"/>
    <property type="molecule type" value="Genomic_DNA"/>
</dbReference>